<reference evidence="3" key="1">
    <citation type="journal article" date="2014" name="Science">
        <title>Ancient hybridizations among the ancestral genomes of bread wheat.</title>
        <authorList>
            <consortium name="International Wheat Genome Sequencing Consortium,"/>
            <person name="Marcussen T."/>
            <person name="Sandve S.R."/>
            <person name="Heier L."/>
            <person name="Spannagl M."/>
            <person name="Pfeifer M."/>
            <person name="Jakobsen K.S."/>
            <person name="Wulff B.B."/>
            <person name="Steuernagel B."/>
            <person name="Mayer K.F."/>
            <person name="Olsen O.A."/>
        </authorList>
    </citation>
    <scope>NUCLEOTIDE SEQUENCE [LARGE SCALE GENOMIC DNA]</scope>
    <source>
        <strain evidence="3">cv. AL8/78</strain>
    </source>
</reference>
<dbReference type="AlphaFoldDB" id="A0A452XN22"/>
<dbReference type="EnsemblPlants" id="AET1Gv20071600.2">
    <property type="protein sequence ID" value="AET1Gv20071600.2"/>
    <property type="gene ID" value="AET1Gv20071600"/>
</dbReference>
<dbReference type="Proteomes" id="UP000015105">
    <property type="component" value="Chromosome 1D"/>
</dbReference>
<organism evidence="2 3">
    <name type="scientific">Aegilops tauschii subsp. strangulata</name>
    <name type="common">Goatgrass</name>
    <dbReference type="NCBI Taxonomy" id="200361"/>
    <lineage>
        <taxon>Eukaryota</taxon>
        <taxon>Viridiplantae</taxon>
        <taxon>Streptophyta</taxon>
        <taxon>Embryophyta</taxon>
        <taxon>Tracheophyta</taxon>
        <taxon>Spermatophyta</taxon>
        <taxon>Magnoliopsida</taxon>
        <taxon>Liliopsida</taxon>
        <taxon>Poales</taxon>
        <taxon>Poaceae</taxon>
        <taxon>BOP clade</taxon>
        <taxon>Pooideae</taxon>
        <taxon>Triticodae</taxon>
        <taxon>Triticeae</taxon>
        <taxon>Triticinae</taxon>
        <taxon>Aegilops</taxon>
    </lineage>
</organism>
<evidence type="ECO:0000313" key="3">
    <source>
        <dbReference type="Proteomes" id="UP000015105"/>
    </source>
</evidence>
<name>A0A452XN22_AEGTS</name>
<dbReference type="Gramene" id="AET1Gv20071600.2">
    <property type="protein sequence ID" value="AET1Gv20071600.2"/>
    <property type="gene ID" value="AET1Gv20071600"/>
</dbReference>
<keyword evidence="3" id="KW-1185">Reference proteome</keyword>
<evidence type="ECO:0000313" key="2">
    <source>
        <dbReference type="EnsemblPlants" id="AET1Gv20071600.2"/>
    </source>
</evidence>
<feature type="region of interest" description="Disordered" evidence="1">
    <location>
        <begin position="112"/>
        <end position="139"/>
    </location>
</feature>
<accession>A0A452XN22</accession>
<sequence length="139" mass="13359">IRSGGMRKDSTGRTHATGAYRTTEHERWFYFIQRARARAHAAAGDDTLGGGELVVMVLACLSSSSSCSPLPAGLLGAGSVAAAAGAAARGAALAGGAVAAAGLPGRLEPAGAPLVGGGGHDHGGGAGGGLHVGEHLAPT</sequence>
<reference evidence="2" key="4">
    <citation type="submission" date="2019-03" db="UniProtKB">
        <authorList>
            <consortium name="EnsemblPlants"/>
        </authorList>
    </citation>
    <scope>IDENTIFICATION</scope>
</reference>
<reference evidence="2" key="3">
    <citation type="journal article" date="2017" name="Nature">
        <title>Genome sequence of the progenitor of the wheat D genome Aegilops tauschii.</title>
        <authorList>
            <person name="Luo M.C."/>
            <person name="Gu Y.Q."/>
            <person name="Puiu D."/>
            <person name="Wang H."/>
            <person name="Twardziok S.O."/>
            <person name="Deal K.R."/>
            <person name="Huo N."/>
            <person name="Zhu T."/>
            <person name="Wang L."/>
            <person name="Wang Y."/>
            <person name="McGuire P.E."/>
            <person name="Liu S."/>
            <person name="Long H."/>
            <person name="Ramasamy R.K."/>
            <person name="Rodriguez J.C."/>
            <person name="Van S.L."/>
            <person name="Yuan L."/>
            <person name="Wang Z."/>
            <person name="Xia Z."/>
            <person name="Xiao L."/>
            <person name="Anderson O.D."/>
            <person name="Ouyang S."/>
            <person name="Liang Y."/>
            <person name="Zimin A.V."/>
            <person name="Pertea G."/>
            <person name="Qi P."/>
            <person name="Bennetzen J.L."/>
            <person name="Dai X."/>
            <person name="Dawson M.W."/>
            <person name="Muller H.G."/>
            <person name="Kugler K."/>
            <person name="Rivarola-Duarte L."/>
            <person name="Spannagl M."/>
            <person name="Mayer K.F.X."/>
            <person name="Lu F.H."/>
            <person name="Bevan M.W."/>
            <person name="Leroy P."/>
            <person name="Li P."/>
            <person name="You F.M."/>
            <person name="Sun Q."/>
            <person name="Liu Z."/>
            <person name="Lyons E."/>
            <person name="Wicker T."/>
            <person name="Salzberg S.L."/>
            <person name="Devos K.M."/>
            <person name="Dvorak J."/>
        </authorList>
    </citation>
    <scope>NUCLEOTIDE SEQUENCE [LARGE SCALE GENOMIC DNA]</scope>
    <source>
        <strain evidence="2">cv. AL8/78</strain>
    </source>
</reference>
<evidence type="ECO:0000256" key="1">
    <source>
        <dbReference type="SAM" id="MobiDB-lite"/>
    </source>
</evidence>
<proteinExistence type="predicted"/>
<reference evidence="3" key="2">
    <citation type="journal article" date="2017" name="Nat. Plants">
        <title>The Aegilops tauschii genome reveals multiple impacts of transposons.</title>
        <authorList>
            <person name="Zhao G."/>
            <person name="Zou C."/>
            <person name="Li K."/>
            <person name="Wang K."/>
            <person name="Li T."/>
            <person name="Gao L."/>
            <person name="Zhang X."/>
            <person name="Wang H."/>
            <person name="Yang Z."/>
            <person name="Liu X."/>
            <person name="Jiang W."/>
            <person name="Mao L."/>
            <person name="Kong X."/>
            <person name="Jiao Y."/>
            <person name="Jia J."/>
        </authorList>
    </citation>
    <scope>NUCLEOTIDE SEQUENCE [LARGE SCALE GENOMIC DNA]</scope>
    <source>
        <strain evidence="3">cv. AL8/78</strain>
    </source>
</reference>
<feature type="compositionally biased region" description="Gly residues" evidence="1">
    <location>
        <begin position="114"/>
        <end position="131"/>
    </location>
</feature>
<reference evidence="2" key="5">
    <citation type="journal article" date="2021" name="G3 (Bethesda)">
        <title>Aegilops tauschii genome assembly Aet v5.0 features greater sequence contiguity and improved annotation.</title>
        <authorList>
            <person name="Wang L."/>
            <person name="Zhu T."/>
            <person name="Rodriguez J.C."/>
            <person name="Deal K.R."/>
            <person name="Dubcovsky J."/>
            <person name="McGuire P.E."/>
            <person name="Lux T."/>
            <person name="Spannagl M."/>
            <person name="Mayer K.F.X."/>
            <person name="Baldrich P."/>
            <person name="Meyers B.C."/>
            <person name="Huo N."/>
            <person name="Gu Y.Q."/>
            <person name="Zhou H."/>
            <person name="Devos K.M."/>
            <person name="Bennetzen J.L."/>
            <person name="Unver T."/>
            <person name="Budak H."/>
            <person name="Gulick P.J."/>
            <person name="Galiba G."/>
            <person name="Kalapos B."/>
            <person name="Nelson D.R."/>
            <person name="Li P."/>
            <person name="You F.M."/>
            <person name="Luo M.C."/>
            <person name="Dvorak J."/>
        </authorList>
    </citation>
    <scope>NUCLEOTIDE SEQUENCE [LARGE SCALE GENOMIC DNA]</scope>
    <source>
        <strain evidence="2">cv. AL8/78</strain>
    </source>
</reference>
<protein>
    <submittedName>
        <fullName evidence="2">Uncharacterized protein</fullName>
    </submittedName>
</protein>